<feature type="domain" description="DUF4365" evidence="1">
    <location>
        <begin position="28"/>
        <end position="176"/>
    </location>
</feature>
<evidence type="ECO:0000313" key="2">
    <source>
        <dbReference type="EMBL" id="SDE20225.1"/>
    </source>
</evidence>
<dbReference type="InterPro" id="IPR025375">
    <property type="entry name" value="DUF4365"/>
</dbReference>
<dbReference type="Pfam" id="PF14280">
    <property type="entry name" value="DUF4365"/>
    <property type="match status" value="1"/>
</dbReference>
<reference evidence="3" key="1">
    <citation type="submission" date="2016-10" db="EMBL/GenBank/DDBJ databases">
        <authorList>
            <person name="Varghese N."/>
            <person name="Submissions S."/>
        </authorList>
    </citation>
    <scope>NUCLEOTIDE SEQUENCE [LARGE SCALE GENOMIC DNA]</scope>
    <source>
        <strain evidence="3">CGMCC 4.3516</strain>
    </source>
</reference>
<protein>
    <recommendedName>
        <fullName evidence="1">DUF4365 domain-containing protein</fullName>
    </recommendedName>
</protein>
<dbReference type="EMBL" id="FNAD01000015">
    <property type="protein sequence ID" value="SDE20225.1"/>
    <property type="molecule type" value="Genomic_DNA"/>
</dbReference>
<dbReference type="AlphaFoldDB" id="A0A1G7B1U6"/>
<organism evidence="2 3">
    <name type="scientific">Glycomyces harbinensis</name>
    <dbReference type="NCBI Taxonomy" id="58114"/>
    <lineage>
        <taxon>Bacteria</taxon>
        <taxon>Bacillati</taxon>
        <taxon>Actinomycetota</taxon>
        <taxon>Actinomycetes</taxon>
        <taxon>Glycomycetales</taxon>
        <taxon>Glycomycetaceae</taxon>
        <taxon>Glycomyces</taxon>
    </lineage>
</organism>
<gene>
    <name evidence="2" type="ORF">SAMN05216270_11538</name>
</gene>
<dbReference type="STRING" id="58114.SAMN05216270_11538"/>
<dbReference type="Proteomes" id="UP000198949">
    <property type="component" value="Unassembled WGS sequence"/>
</dbReference>
<accession>A0A1G7B1U6</accession>
<sequence>MVSQDQSAQSPGSELYEGINRNHHQGDFGEIAVEALCIAAGLNLAKFKRDDGTDYMIRRSGAKRRTAPYLDVQVKSCSVLREVGDFWRYDLDARAFEDLSMVDYQGPPAYLFLVRVPKSQSRYTVAAETGLHLRAATYWLSLEGENDGVRRSTTRTVSVPRANLLTADALAKLFDRAAKGLAPTVSEQPRGGI</sequence>
<evidence type="ECO:0000259" key="1">
    <source>
        <dbReference type="Pfam" id="PF14280"/>
    </source>
</evidence>
<evidence type="ECO:0000313" key="3">
    <source>
        <dbReference type="Proteomes" id="UP000198949"/>
    </source>
</evidence>
<name>A0A1G7B1U6_9ACTN</name>
<keyword evidence="3" id="KW-1185">Reference proteome</keyword>
<proteinExistence type="predicted"/>